<dbReference type="InterPro" id="IPR007354">
    <property type="entry name" value="CruF-like"/>
</dbReference>
<proteinExistence type="predicted"/>
<reference evidence="2 3" key="1">
    <citation type="journal article" date="2014" name="Int. J. Syst. Evol. Microbiol.">
        <title>Phaeodactylibacter xiamenensis gen. nov., sp. nov., a member of the family Saprospiraceae isolated from the marine alga Phaeodactylum tricornutum.</title>
        <authorList>
            <person name="Chen Z.Jr."/>
            <person name="Lei X."/>
            <person name="Lai Q."/>
            <person name="Li Y."/>
            <person name="Zhang B."/>
            <person name="Zhang J."/>
            <person name="Zhang H."/>
            <person name="Yang L."/>
            <person name="Zheng W."/>
            <person name="Tian Y."/>
            <person name="Yu Z."/>
            <person name="Xu H.Jr."/>
            <person name="Zheng T."/>
        </authorList>
    </citation>
    <scope>NUCLEOTIDE SEQUENCE [LARGE SCALE GENOMIC DNA]</scope>
    <source>
        <strain evidence="2 3">KD52</strain>
    </source>
</reference>
<dbReference type="EMBL" id="JPOS01000034">
    <property type="protein sequence ID" value="KGE87654.1"/>
    <property type="molecule type" value="Genomic_DNA"/>
</dbReference>
<feature type="transmembrane region" description="Helical" evidence="1">
    <location>
        <begin position="165"/>
        <end position="183"/>
    </location>
</feature>
<evidence type="ECO:0000313" key="2">
    <source>
        <dbReference type="EMBL" id="KGE87654.1"/>
    </source>
</evidence>
<feature type="transmembrane region" description="Helical" evidence="1">
    <location>
        <begin position="30"/>
        <end position="50"/>
    </location>
</feature>
<dbReference type="PANTHER" id="PTHR39419:SF1">
    <property type="entry name" value="SLL0814 PROTEIN"/>
    <property type="match status" value="1"/>
</dbReference>
<evidence type="ECO:0000313" key="3">
    <source>
        <dbReference type="Proteomes" id="UP000029736"/>
    </source>
</evidence>
<keyword evidence="1" id="KW-0472">Membrane</keyword>
<keyword evidence="1" id="KW-0812">Transmembrane</keyword>
<dbReference type="PANTHER" id="PTHR39419">
    <property type="entry name" value="SLL0814 PROTEIN"/>
    <property type="match status" value="1"/>
</dbReference>
<feature type="transmembrane region" description="Helical" evidence="1">
    <location>
        <begin position="7"/>
        <end position="24"/>
    </location>
</feature>
<evidence type="ECO:0000256" key="1">
    <source>
        <dbReference type="SAM" id="Phobius"/>
    </source>
</evidence>
<organism evidence="2 3">
    <name type="scientific">Phaeodactylibacter xiamenensis</name>
    <dbReference type="NCBI Taxonomy" id="1524460"/>
    <lineage>
        <taxon>Bacteria</taxon>
        <taxon>Pseudomonadati</taxon>
        <taxon>Bacteroidota</taxon>
        <taxon>Saprospiria</taxon>
        <taxon>Saprospirales</taxon>
        <taxon>Haliscomenobacteraceae</taxon>
        <taxon>Phaeodactylibacter</taxon>
    </lineage>
</organism>
<feature type="transmembrane region" description="Helical" evidence="1">
    <location>
        <begin position="190"/>
        <end position="207"/>
    </location>
</feature>
<name>A0A098S5M2_9BACT</name>
<comment type="caution">
    <text evidence="2">The sequence shown here is derived from an EMBL/GenBank/DDBJ whole genome shotgun (WGS) entry which is preliminary data.</text>
</comment>
<feature type="transmembrane region" description="Helical" evidence="1">
    <location>
        <begin position="57"/>
        <end position="79"/>
    </location>
</feature>
<dbReference type="Pfam" id="PF04240">
    <property type="entry name" value="Caroten_synth"/>
    <property type="match status" value="1"/>
</dbReference>
<dbReference type="AlphaFoldDB" id="A0A098S5M2"/>
<feature type="transmembrane region" description="Helical" evidence="1">
    <location>
        <begin position="132"/>
        <end position="153"/>
    </location>
</feature>
<feature type="transmembrane region" description="Helical" evidence="1">
    <location>
        <begin position="99"/>
        <end position="120"/>
    </location>
</feature>
<dbReference type="Proteomes" id="UP000029736">
    <property type="component" value="Unassembled WGS sequence"/>
</dbReference>
<keyword evidence="3" id="KW-1185">Reference proteome</keyword>
<evidence type="ECO:0008006" key="4">
    <source>
        <dbReference type="Google" id="ProtNLM"/>
    </source>
</evidence>
<protein>
    <recommendedName>
        <fullName evidence="4">Carotenoid biosynthesis protein</fullName>
    </recommendedName>
</protein>
<sequence length="208" mass="23168">MQSADLSIAVLSVLYLVGIVGILLPIHPDFILLTPLNLLVSVGLVLWYHGEWQRKTVLYLLIAYLAGFGAELFGVQTGLLFGDYAYGRVLGPKIWGTPLMIGVNWLMLGYCAGILSNTLLGQRSFWLRGTLAALMMVGLDVMIEPVAMAYGFWSWEGDVVPLQNYLGWLAVAWPLEVLFAYWHPARRNKVAVALFCLQIIFFAALLIF</sequence>
<dbReference type="STRING" id="1524460.IX84_14035"/>
<accession>A0A098S5M2</accession>
<keyword evidence="1" id="KW-1133">Transmembrane helix</keyword>
<gene>
    <name evidence="2" type="ORF">IX84_14035</name>
</gene>